<organism evidence="2 3">
    <name type="scientific">Klebsiella pneumoniae</name>
    <dbReference type="NCBI Taxonomy" id="573"/>
    <lineage>
        <taxon>Bacteria</taxon>
        <taxon>Pseudomonadati</taxon>
        <taxon>Pseudomonadota</taxon>
        <taxon>Gammaproteobacteria</taxon>
        <taxon>Enterobacterales</taxon>
        <taxon>Enterobacteriaceae</taxon>
        <taxon>Klebsiella/Raoultella group</taxon>
        <taxon>Klebsiella</taxon>
        <taxon>Klebsiella pneumoniae complex</taxon>
    </lineage>
</organism>
<feature type="transmembrane region" description="Helical" evidence="1">
    <location>
        <begin position="75"/>
        <end position="97"/>
    </location>
</feature>
<evidence type="ECO:0000256" key="1">
    <source>
        <dbReference type="SAM" id="Phobius"/>
    </source>
</evidence>
<feature type="transmembrane region" description="Helical" evidence="1">
    <location>
        <begin position="49"/>
        <end position="68"/>
    </location>
</feature>
<feature type="transmembrane region" description="Helical" evidence="1">
    <location>
        <begin position="109"/>
        <end position="134"/>
    </location>
</feature>
<reference evidence="2 3" key="1">
    <citation type="submission" date="2018-06" db="EMBL/GenBank/DDBJ databases">
        <authorList>
            <consortium name="Pathogen Informatics"/>
            <person name="Doyle S."/>
        </authorList>
    </citation>
    <scope>NUCLEOTIDE SEQUENCE [LARGE SCALE GENOMIC DNA]</scope>
    <source>
        <strain evidence="2 3">NCTC204</strain>
    </source>
</reference>
<dbReference type="AlphaFoldDB" id="A0A378AQ66"/>
<dbReference type="Proteomes" id="UP000255192">
    <property type="component" value="Unassembled WGS sequence"/>
</dbReference>
<protein>
    <submittedName>
        <fullName evidence="2">Uncharacterized protein</fullName>
    </submittedName>
</protein>
<accession>A0A378AQ66</accession>
<proteinExistence type="predicted"/>
<sequence length="193" mass="22684">MSIDYFADRYRNIAFKYKHILCFLSLLCVAFAVFDGFRGTQYKPYFPFAFLRDLSVFVGGGLGFFIIAKIKIQKSFALLVFLQIFICAYSFFTSFLVSDKAVFVRQLTLGGGIGFLVQNVKHDLYLFPYICLYLRVREKKLLKKYLSVLFIVHFSIRCSPLYCICFYRLFMHPYQGNGTVEYLLVIRLKMFMF</sequence>
<feature type="transmembrane region" description="Helical" evidence="1">
    <location>
        <begin position="146"/>
        <end position="170"/>
    </location>
</feature>
<evidence type="ECO:0000313" key="2">
    <source>
        <dbReference type="EMBL" id="STV17006.1"/>
    </source>
</evidence>
<keyword evidence="1" id="KW-1133">Transmembrane helix</keyword>
<name>A0A378AQ66_KLEPN</name>
<gene>
    <name evidence="2" type="ORF">NCTC204_04336</name>
</gene>
<evidence type="ECO:0000313" key="3">
    <source>
        <dbReference type="Proteomes" id="UP000255192"/>
    </source>
</evidence>
<dbReference type="EMBL" id="UGMD01000002">
    <property type="protein sequence ID" value="STV17006.1"/>
    <property type="molecule type" value="Genomic_DNA"/>
</dbReference>
<keyword evidence="1" id="KW-0812">Transmembrane</keyword>
<keyword evidence="1" id="KW-0472">Membrane</keyword>
<feature type="transmembrane region" description="Helical" evidence="1">
    <location>
        <begin position="20"/>
        <end position="37"/>
    </location>
</feature>